<dbReference type="EMBL" id="LRBV02000004">
    <property type="status" value="NOT_ANNOTATED_CDS"/>
    <property type="molecule type" value="Genomic_DNA"/>
</dbReference>
<proteinExistence type="predicted"/>
<sequence>MIIQCGNLPLKKLHYHTPYTEYSNKSPPFFFLHFPKKKNSSFTSESSTKPLVVTPQAKHALFEEVKEINQQLIDAVVDLSDEDTIPTAAAATTAGGEGTIVKCSVSLSPNYKSQQLSAQITAICANTKELDELVIR</sequence>
<dbReference type="AlphaFoldDB" id="A0A7N2LIZ5"/>
<accession>A0A7N2LIZ5</accession>
<dbReference type="EnsemblPlants" id="QL04p090235:mrna">
    <property type="protein sequence ID" value="QL04p090235:mrna"/>
    <property type="gene ID" value="QL04p090235"/>
</dbReference>
<reference evidence="1 2" key="1">
    <citation type="journal article" date="2016" name="G3 (Bethesda)">
        <title>First Draft Assembly and Annotation of the Genome of a California Endemic Oak Quercus lobata Nee (Fagaceae).</title>
        <authorList>
            <person name="Sork V.L."/>
            <person name="Fitz-Gibbon S.T."/>
            <person name="Puiu D."/>
            <person name="Crepeau M."/>
            <person name="Gugger P.F."/>
            <person name="Sherman R."/>
            <person name="Stevens K."/>
            <person name="Langley C.H."/>
            <person name="Pellegrini M."/>
            <person name="Salzberg S.L."/>
        </authorList>
    </citation>
    <scope>NUCLEOTIDE SEQUENCE [LARGE SCALE GENOMIC DNA]</scope>
    <source>
        <strain evidence="1 2">cv. SW786</strain>
    </source>
</reference>
<evidence type="ECO:0000313" key="1">
    <source>
        <dbReference type="EnsemblPlants" id="QL04p090235:mrna"/>
    </source>
</evidence>
<protein>
    <submittedName>
        <fullName evidence="1">Uncharacterized protein</fullName>
    </submittedName>
</protein>
<name>A0A7N2LIZ5_QUELO</name>
<reference evidence="1" key="2">
    <citation type="submission" date="2021-01" db="UniProtKB">
        <authorList>
            <consortium name="EnsemblPlants"/>
        </authorList>
    </citation>
    <scope>IDENTIFICATION</scope>
</reference>
<dbReference type="Gramene" id="QL04p090235:mrna">
    <property type="protein sequence ID" value="QL04p090235:mrna"/>
    <property type="gene ID" value="QL04p090235"/>
</dbReference>
<keyword evidence="2" id="KW-1185">Reference proteome</keyword>
<evidence type="ECO:0000313" key="2">
    <source>
        <dbReference type="Proteomes" id="UP000594261"/>
    </source>
</evidence>
<dbReference type="Proteomes" id="UP000594261">
    <property type="component" value="Chromosome 4"/>
</dbReference>
<organism evidence="1 2">
    <name type="scientific">Quercus lobata</name>
    <name type="common">Valley oak</name>
    <dbReference type="NCBI Taxonomy" id="97700"/>
    <lineage>
        <taxon>Eukaryota</taxon>
        <taxon>Viridiplantae</taxon>
        <taxon>Streptophyta</taxon>
        <taxon>Embryophyta</taxon>
        <taxon>Tracheophyta</taxon>
        <taxon>Spermatophyta</taxon>
        <taxon>Magnoliopsida</taxon>
        <taxon>eudicotyledons</taxon>
        <taxon>Gunneridae</taxon>
        <taxon>Pentapetalae</taxon>
        <taxon>rosids</taxon>
        <taxon>fabids</taxon>
        <taxon>Fagales</taxon>
        <taxon>Fagaceae</taxon>
        <taxon>Quercus</taxon>
    </lineage>
</organism>
<dbReference type="InParanoid" id="A0A7N2LIZ5"/>